<gene>
    <name evidence="2" type="ORF">KBY27_06975</name>
</gene>
<comment type="caution">
    <text evidence="2">The sequence shown here is derived from an EMBL/GenBank/DDBJ whole genome shotgun (WGS) entry which is preliminary data.</text>
</comment>
<accession>A0A9Q3ZLP5</accession>
<name>A0A9Q3ZLP5_9RHOB</name>
<evidence type="ECO:0000313" key="2">
    <source>
        <dbReference type="EMBL" id="MCE8537195.1"/>
    </source>
</evidence>
<dbReference type="Gene3D" id="1.10.150.690">
    <property type="entry name" value="DUF2063"/>
    <property type="match status" value="1"/>
</dbReference>
<reference evidence="2" key="1">
    <citation type="journal article" date="2021" name="Environ. Microbiol.">
        <title>Cryptic niche differentiation of novel sediment ecotypes of Rugeria pomeroyi correlates with nitrate respiration.</title>
        <authorList>
            <person name="Lin X."/>
            <person name="McNichol J."/>
            <person name="Chu X."/>
            <person name="Qian Y."/>
            <person name="Luo H."/>
        </authorList>
    </citation>
    <scope>NUCLEOTIDE SEQUENCE</scope>
    <source>
        <strain evidence="2">SZCCDBB064</strain>
    </source>
</reference>
<evidence type="ECO:0000313" key="3">
    <source>
        <dbReference type="Proteomes" id="UP000813672"/>
    </source>
</evidence>
<protein>
    <submittedName>
        <fullName evidence="2">DNA-binding domain-containing protein</fullName>
    </submittedName>
</protein>
<proteinExistence type="predicted"/>
<dbReference type="InterPro" id="IPR018640">
    <property type="entry name" value="DUF2063"/>
</dbReference>
<feature type="domain" description="Putative DNA-binding" evidence="1">
    <location>
        <begin position="5"/>
        <end position="95"/>
    </location>
</feature>
<dbReference type="Pfam" id="PF09836">
    <property type="entry name" value="DUF2063"/>
    <property type="match status" value="1"/>
</dbReference>
<organism evidence="2 3">
    <name type="scientific">Ruegeria pomeroyi</name>
    <dbReference type="NCBI Taxonomy" id="89184"/>
    <lineage>
        <taxon>Bacteria</taxon>
        <taxon>Pseudomonadati</taxon>
        <taxon>Pseudomonadota</taxon>
        <taxon>Alphaproteobacteria</taxon>
        <taxon>Rhodobacterales</taxon>
        <taxon>Roseobacteraceae</taxon>
        <taxon>Ruegeria</taxon>
    </lineage>
</organism>
<dbReference type="InterPro" id="IPR044922">
    <property type="entry name" value="DUF2063_N_sf"/>
</dbReference>
<keyword evidence="2" id="KW-0238">DNA-binding</keyword>
<dbReference type="EMBL" id="JAGQAF010000003">
    <property type="protein sequence ID" value="MCE8537195.1"/>
    <property type="molecule type" value="Genomic_DNA"/>
</dbReference>
<evidence type="ECO:0000259" key="1">
    <source>
        <dbReference type="Pfam" id="PF09836"/>
    </source>
</evidence>
<dbReference type="RefSeq" id="WP_234219084.1">
    <property type="nucleotide sequence ID" value="NZ_JAGQAF010000003.1"/>
</dbReference>
<sequence length="260" mass="28170">MTVSQDEFHAALLDPGRAIPEGLCDALAHPAGRRFNVYRNNVAVSLTEAMHQAFPVIAKLLGTQNMDGLAGIYLRQHPPTSPLMMFYGETFPEFLAGMRQLSHLGYLSDVARLELALRHAYHAADSTAIDPQVLAIAPEALMASRLEFAPAMRLLRSPWPIHAIWRFNTEDGAPKPEPEAQDVMITRPEYDPVPQLLPPGGADWVAALQSGATIGAAYEAAAEQTPDFDLGATLALLLQGGAITSLTEQGQDNEPTRLDP</sequence>
<dbReference type="Proteomes" id="UP000813672">
    <property type="component" value="Unassembled WGS sequence"/>
</dbReference>
<dbReference type="GO" id="GO:0003677">
    <property type="term" value="F:DNA binding"/>
    <property type="evidence" value="ECO:0007669"/>
    <property type="project" value="UniProtKB-KW"/>
</dbReference>
<dbReference type="AlphaFoldDB" id="A0A9Q3ZLP5"/>